<evidence type="ECO:0000256" key="2">
    <source>
        <dbReference type="SAM" id="SignalP"/>
    </source>
</evidence>
<evidence type="ECO:0000256" key="1">
    <source>
        <dbReference type="SAM" id="Coils"/>
    </source>
</evidence>
<accession>I7A085</accession>
<feature type="coiled-coil region" evidence="1">
    <location>
        <begin position="24"/>
        <end position="79"/>
    </location>
</feature>
<dbReference type="Proteomes" id="UP000009011">
    <property type="component" value="Chromosome"/>
</dbReference>
<evidence type="ECO:0008006" key="5">
    <source>
        <dbReference type="Google" id="ProtNLM"/>
    </source>
</evidence>
<dbReference type="eggNOG" id="ENOG502ZAPF">
    <property type="taxonomic scope" value="Bacteria"/>
</dbReference>
<sequence>MNRIILLLLFFSSSLLTGQTALSKSEYNSSLNSLINKKKLLKKELIELKAQLDSLKIEKENLDELIAQAEHEIEMLYVKKFGKKYGPRVYRKQIWKGMTEEMLRAGWGKPDKIDKNVEKWGVFTQWYYGKITFFFRDGKLIDWEEEK</sequence>
<dbReference type="AlphaFoldDB" id="I7A085"/>
<dbReference type="KEGG" id="mro:MROS_1431"/>
<reference evidence="3 4" key="1">
    <citation type="journal article" date="2013" name="PLoS ONE">
        <title>Genomic analysis of Melioribacter roseus, facultatively anaerobic organotrophic bacterium representing a novel deep lineage within Bacteriodetes/Chlorobi group.</title>
        <authorList>
            <person name="Kadnikov V.V."/>
            <person name="Mardanov A.V."/>
            <person name="Podosokorskaya O.A."/>
            <person name="Gavrilov S.N."/>
            <person name="Kublanov I.V."/>
            <person name="Beletsky A.V."/>
            <person name="Bonch-Osmolovskaya E.A."/>
            <person name="Ravin N.V."/>
        </authorList>
    </citation>
    <scope>NUCLEOTIDE SEQUENCE [LARGE SCALE GENOMIC DNA]</scope>
    <source>
        <strain evidence="4">JCM 17771 / P3M-2</strain>
    </source>
</reference>
<evidence type="ECO:0000313" key="4">
    <source>
        <dbReference type="Proteomes" id="UP000009011"/>
    </source>
</evidence>
<dbReference type="EMBL" id="CP003557">
    <property type="protein sequence ID" value="AFN74668.1"/>
    <property type="molecule type" value="Genomic_DNA"/>
</dbReference>
<dbReference type="STRING" id="1191523.MROS_1431"/>
<proteinExistence type="predicted"/>
<protein>
    <recommendedName>
        <fullName evidence="5">Lipoprotein</fullName>
    </recommendedName>
</protein>
<feature type="signal peptide" evidence="2">
    <location>
        <begin position="1"/>
        <end position="17"/>
    </location>
</feature>
<keyword evidence="1" id="KW-0175">Coiled coil</keyword>
<organism evidence="3 4">
    <name type="scientific">Melioribacter roseus (strain DSM 23840 / JCM 17771 / VKM B-2668 / P3M-2)</name>
    <dbReference type="NCBI Taxonomy" id="1191523"/>
    <lineage>
        <taxon>Bacteria</taxon>
        <taxon>Pseudomonadati</taxon>
        <taxon>Ignavibacteriota</taxon>
        <taxon>Ignavibacteria</taxon>
        <taxon>Ignavibacteriales</taxon>
        <taxon>Melioribacteraceae</taxon>
        <taxon>Melioribacter</taxon>
    </lineage>
</organism>
<keyword evidence="4" id="KW-1185">Reference proteome</keyword>
<keyword evidence="2" id="KW-0732">Signal</keyword>
<dbReference type="HOGENOM" id="CLU_1765850_0_0_10"/>
<gene>
    <name evidence="3" type="ordered locus">MROS_1431</name>
</gene>
<evidence type="ECO:0000313" key="3">
    <source>
        <dbReference type="EMBL" id="AFN74668.1"/>
    </source>
</evidence>
<name>I7A085_MELRP</name>
<feature type="chain" id="PRO_5003707039" description="Lipoprotein" evidence="2">
    <location>
        <begin position="18"/>
        <end position="147"/>
    </location>
</feature>